<accession>A0ABV8IE89</accession>
<protein>
    <submittedName>
        <fullName evidence="2">Uncharacterized protein</fullName>
    </submittedName>
</protein>
<keyword evidence="1" id="KW-1133">Transmembrane helix</keyword>
<feature type="transmembrane region" description="Helical" evidence="1">
    <location>
        <begin position="66"/>
        <end position="88"/>
    </location>
</feature>
<proteinExistence type="predicted"/>
<name>A0ABV8IE89_9ACTN</name>
<organism evidence="2 3">
    <name type="scientific">Planomonospora corallina</name>
    <dbReference type="NCBI Taxonomy" id="1806052"/>
    <lineage>
        <taxon>Bacteria</taxon>
        <taxon>Bacillati</taxon>
        <taxon>Actinomycetota</taxon>
        <taxon>Actinomycetes</taxon>
        <taxon>Streptosporangiales</taxon>
        <taxon>Streptosporangiaceae</taxon>
        <taxon>Planomonospora</taxon>
    </lineage>
</organism>
<comment type="caution">
    <text evidence="2">The sequence shown here is derived from an EMBL/GenBank/DDBJ whole genome shotgun (WGS) entry which is preliminary data.</text>
</comment>
<keyword evidence="3" id="KW-1185">Reference proteome</keyword>
<feature type="transmembrane region" description="Helical" evidence="1">
    <location>
        <begin position="95"/>
        <end position="113"/>
    </location>
</feature>
<dbReference type="EMBL" id="JBHSBM010000042">
    <property type="protein sequence ID" value="MFC4062357.1"/>
    <property type="molecule type" value="Genomic_DNA"/>
</dbReference>
<sequence>MESDGARRGNSARPLWLGIFWLVGALILTALTFMDHFMWWWETDHILMWSPTLSTSSPDPFTRKEWFAIVALVVGGGIPVIGLVISLARRRRMTAAVFAVSLAVLSVAVIRMAPGPFGHRYVDYAFVAPSICTAPPDGSAEVPWFCE</sequence>
<dbReference type="RefSeq" id="WP_377293402.1">
    <property type="nucleotide sequence ID" value="NZ_JBHSBM010000042.1"/>
</dbReference>
<keyword evidence="1" id="KW-0472">Membrane</keyword>
<evidence type="ECO:0000256" key="1">
    <source>
        <dbReference type="SAM" id="Phobius"/>
    </source>
</evidence>
<evidence type="ECO:0000313" key="2">
    <source>
        <dbReference type="EMBL" id="MFC4062357.1"/>
    </source>
</evidence>
<keyword evidence="1" id="KW-0812">Transmembrane</keyword>
<reference evidence="3" key="1">
    <citation type="journal article" date="2019" name="Int. J. Syst. Evol. Microbiol.">
        <title>The Global Catalogue of Microorganisms (GCM) 10K type strain sequencing project: providing services to taxonomists for standard genome sequencing and annotation.</title>
        <authorList>
            <consortium name="The Broad Institute Genomics Platform"/>
            <consortium name="The Broad Institute Genome Sequencing Center for Infectious Disease"/>
            <person name="Wu L."/>
            <person name="Ma J."/>
        </authorList>
    </citation>
    <scope>NUCLEOTIDE SEQUENCE [LARGE SCALE GENOMIC DNA]</scope>
    <source>
        <strain evidence="3">TBRC 4489</strain>
    </source>
</reference>
<dbReference type="Proteomes" id="UP001595850">
    <property type="component" value="Unassembled WGS sequence"/>
</dbReference>
<gene>
    <name evidence="2" type="ORF">ACFOWE_29000</name>
</gene>
<evidence type="ECO:0000313" key="3">
    <source>
        <dbReference type="Proteomes" id="UP001595850"/>
    </source>
</evidence>
<feature type="transmembrane region" description="Helical" evidence="1">
    <location>
        <begin position="15"/>
        <end position="41"/>
    </location>
</feature>